<dbReference type="InterPro" id="IPR001647">
    <property type="entry name" value="HTH_TetR"/>
</dbReference>
<evidence type="ECO:0000256" key="2">
    <source>
        <dbReference type="PROSITE-ProRule" id="PRU00335"/>
    </source>
</evidence>
<organism evidence="4 5">
    <name type="scientific">Paraburkholderia phenazinium</name>
    <dbReference type="NCBI Taxonomy" id="60549"/>
    <lineage>
        <taxon>Bacteria</taxon>
        <taxon>Pseudomonadati</taxon>
        <taxon>Pseudomonadota</taxon>
        <taxon>Betaproteobacteria</taxon>
        <taxon>Burkholderiales</taxon>
        <taxon>Burkholderiaceae</taxon>
        <taxon>Paraburkholderia</taxon>
    </lineage>
</organism>
<dbReference type="RefSeq" id="WP_090682051.1">
    <property type="nucleotide sequence ID" value="NZ_CADERL010000014.1"/>
</dbReference>
<evidence type="ECO:0000259" key="3">
    <source>
        <dbReference type="PROSITE" id="PS50977"/>
    </source>
</evidence>
<dbReference type="SUPFAM" id="SSF46689">
    <property type="entry name" value="Homeodomain-like"/>
    <property type="match status" value="1"/>
</dbReference>
<dbReference type="InterPro" id="IPR050624">
    <property type="entry name" value="HTH-type_Tx_Regulator"/>
</dbReference>
<name>A0A1G7RHM6_9BURK</name>
<sequence length="182" mass="20740">MLTRDHWIAAGFDTLDHEGYSAVSAERLARRLSVTRGSFYHHFRSREDFVRALLAQWESDYTDRMLEYAAEGSSLEDVLTRYLAIAEEKRPGREIAIRAWARRDPLVAEYQSRVDNTRLSFAISVCRSRSEASVDADLIGRLAHLCLIGGQQSGERHRTAAFAHLAHEALKLLRHASFPNRT</sequence>
<feature type="domain" description="HTH tetR-type" evidence="3">
    <location>
        <begin position="1"/>
        <end position="61"/>
    </location>
</feature>
<dbReference type="Proteomes" id="UP000199706">
    <property type="component" value="Unassembled WGS sequence"/>
</dbReference>
<dbReference type="GO" id="GO:0003677">
    <property type="term" value="F:DNA binding"/>
    <property type="evidence" value="ECO:0007669"/>
    <property type="project" value="UniProtKB-UniRule"/>
</dbReference>
<accession>A0A1G7RHM6</accession>
<gene>
    <name evidence="4" type="ORF">SAMN05216466_10292</name>
</gene>
<dbReference type="AlphaFoldDB" id="A0A1G7RHM6"/>
<reference evidence="4 5" key="1">
    <citation type="submission" date="2016-10" db="EMBL/GenBank/DDBJ databases">
        <authorList>
            <person name="de Groot N.N."/>
        </authorList>
    </citation>
    <scope>NUCLEOTIDE SEQUENCE [LARGE SCALE GENOMIC DNA]</scope>
    <source>
        <strain evidence="4 5">LMG 2247</strain>
    </source>
</reference>
<dbReference type="PANTHER" id="PTHR43479">
    <property type="entry name" value="ACREF/ENVCD OPERON REPRESSOR-RELATED"/>
    <property type="match status" value="1"/>
</dbReference>
<protein>
    <submittedName>
        <fullName evidence="4">Regulatory protein, tetR family</fullName>
    </submittedName>
</protein>
<dbReference type="PANTHER" id="PTHR43479:SF11">
    <property type="entry name" value="ACREF_ENVCD OPERON REPRESSOR-RELATED"/>
    <property type="match status" value="1"/>
</dbReference>
<dbReference type="OrthoDB" id="9798857at2"/>
<evidence type="ECO:0000313" key="5">
    <source>
        <dbReference type="Proteomes" id="UP000199706"/>
    </source>
</evidence>
<feature type="DNA-binding region" description="H-T-H motif" evidence="2">
    <location>
        <begin position="24"/>
        <end position="43"/>
    </location>
</feature>
<evidence type="ECO:0000313" key="4">
    <source>
        <dbReference type="EMBL" id="SDG09639.1"/>
    </source>
</evidence>
<evidence type="ECO:0000256" key="1">
    <source>
        <dbReference type="ARBA" id="ARBA00023125"/>
    </source>
</evidence>
<dbReference type="PROSITE" id="PS50977">
    <property type="entry name" value="HTH_TETR_2"/>
    <property type="match status" value="1"/>
</dbReference>
<dbReference type="EMBL" id="FNCJ01000002">
    <property type="protein sequence ID" value="SDG09639.1"/>
    <property type="molecule type" value="Genomic_DNA"/>
</dbReference>
<dbReference type="InterPro" id="IPR009057">
    <property type="entry name" value="Homeodomain-like_sf"/>
</dbReference>
<keyword evidence="1 2" id="KW-0238">DNA-binding</keyword>
<dbReference type="Gene3D" id="1.10.357.10">
    <property type="entry name" value="Tetracycline Repressor, domain 2"/>
    <property type="match status" value="1"/>
</dbReference>
<dbReference type="Pfam" id="PF00440">
    <property type="entry name" value="TetR_N"/>
    <property type="match status" value="1"/>
</dbReference>
<proteinExistence type="predicted"/>